<dbReference type="Pfam" id="PF13338">
    <property type="entry name" value="AbiEi_4"/>
    <property type="match status" value="1"/>
</dbReference>
<feature type="domain" description="AbiEi antitoxin N-terminal" evidence="1">
    <location>
        <begin position="14"/>
        <end position="53"/>
    </location>
</feature>
<name>A0A1I6MQL2_9BACT</name>
<organism evidence="2 3">
    <name type="scientific">Granulicella pectinivorans</name>
    <dbReference type="NCBI Taxonomy" id="474950"/>
    <lineage>
        <taxon>Bacteria</taxon>
        <taxon>Pseudomonadati</taxon>
        <taxon>Acidobacteriota</taxon>
        <taxon>Terriglobia</taxon>
        <taxon>Terriglobales</taxon>
        <taxon>Acidobacteriaceae</taxon>
        <taxon>Granulicella</taxon>
    </lineage>
</organism>
<proteinExistence type="predicted"/>
<dbReference type="RefSeq" id="WP_175529062.1">
    <property type="nucleotide sequence ID" value="NZ_FOZL01000001.1"/>
</dbReference>
<dbReference type="InterPro" id="IPR025159">
    <property type="entry name" value="AbiEi_N"/>
</dbReference>
<sequence>MTNNMAITMRYVGKHGIVRPRDLEALGIPREYLLRLYRRGKLSRTGRGVYTLPDAAITERHSYAEVTKRVPGAVLCLLTALAFHEITTQNPSSIWIALGKGARTPALESPSLRIARLSGPSLTEGIETHRVEGISVRVYSAAKTVADCFKFRNKIGLDIAIEALRDCLSQRKASINDIYRYAKICRVSNVIRPYMEAV</sequence>
<evidence type="ECO:0000313" key="3">
    <source>
        <dbReference type="Proteomes" id="UP000199024"/>
    </source>
</evidence>
<evidence type="ECO:0000259" key="1">
    <source>
        <dbReference type="Pfam" id="PF13338"/>
    </source>
</evidence>
<dbReference type="EMBL" id="FOZL01000001">
    <property type="protein sequence ID" value="SFS17921.1"/>
    <property type="molecule type" value="Genomic_DNA"/>
</dbReference>
<dbReference type="AlphaFoldDB" id="A0A1I6MQL2"/>
<dbReference type="Proteomes" id="UP000199024">
    <property type="component" value="Unassembled WGS sequence"/>
</dbReference>
<gene>
    <name evidence="2" type="ORF">SAMN05421771_3292</name>
</gene>
<keyword evidence="3" id="KW-1185">Reference proteome</keyword>
<reference evidence="2 3" key="1">
    <citation type="submission" date="2016-10" db="EMBL/GenBank/DDBJ databases">
        <authorList>
            <person name="de Groot N.N."/>
        </authorList>
    </citation>
    <scope>NUCLEOTIDE SEQUENCE [LARGE SCALE GENOMIC DNA]</scope>
    <source>
        <strain evidence="2 3">DSM 21001</strain>
    </source>
</reference>
<evidence type="ECO:0000313" key="2">
    <source>
        <dbReference type="EMBL" id="SFS17921.1"/>
    </source>
</evidence>
<protein>
    <submittedName>
        <fullName evidence="2">Transcriptional regulator, AbiEi antitoxin, Type IV TA system</fullName>
    </submittedName>
</protein>
<accession>A0A1I6MQL2</accession>
<dbReference type="STRING" id="474950.SAMN05421771_3292"/>